<reference evidence="1" key="1">
    <citation type="submission" date="2020-10" db="EMBL/GenBank/DDBJ databases">
        <authorList>
            <person name="Gilroy R."/>
        </authorList>
    </citation>
    <scope>NUCLEOTIDE SEQUENCE</scope>
    <source>
        <strain evidence="1">ChiBcolR7-354</strain>
    </source>
</reference>
<reference evidence="1" key="2">
    <citation type="journal article" date="2021" name="PeerJ">
        <title>Extensive microbial diversity within the chicken gut microbiome revealed by metagenomics and culture.</title>
        <authorList>
            <person name="Gilroy R."/>
            <person name="Ravi A."/>
            <person name="Getino M."/>
            <person name="Pursley I."/>
            <person name="Horton D.L."/>
            <person name="Alikhan N.F."/>
            <person name="Baker D."/>
            <person name="Gharbi K."/>
            <person name="Hall N."/>
            <person name="Watson M."/>
            <person name="Adriaenssens E.M."/>
            <person name="Foster-Nyarko E."/>
            <person name="Jarju S."/>
            <person name="Secka A."/>
            <person name="Antonio M."/>
            <person name="Oren A."/>
            <person name="Chaudhuri R.R."/>
            <person name="La Ragione R."/>
            <person name="Hildebrand F."/>
            <person name="Pallen M.J."/>
        </authorList>
    </citation>
    <scope>NUCLEOTIDE SEQUENCE</scope>
    <source>
        <strain evidence="1">ChiBcolR7-354</strain>
    </source>
</reference>
<dbReference type="EMBL" id="DVGA01000077">
    <property type="protein sequence ID" value="HIQ79099.1"/>
    <property type="molecule type" value="Genomic_DNA"/>
</dbReference>
<gene>
    <name evidence="1" type="ORF">IAB77_07560</name>
</gene>
<name>A0A9D1CTH8_9FIRM</name>
<dbReference type="AlphaFoldDB" id="A0A9D1CTH8"/>
<accession>A0A9D1CTH8</accession>
<proteinExistence type="predicted"/>
<evidence type="ECO:0000313" key="1">
    <source>
        <dbReference type="EMBL" id="HIQ79099.1"/>
    </source>
</evidence>
<protein>
    <submittedName>
        <fullName evidence="1">Uncharacterized protein</fullName>
    </submittedName>
</protein>
<organism evidence="1 2">
    <name type="scientific">Candidatus Scatomorpha intestinavium</name>
    <dbReference type="NCBI Taxonomy" id="2840922"/>
    <lineage>
        <taxon>Bacteria</taxon>
        <taxon>Bacillati</taxon>
        <taxon>Bacillota</taxon>
        <taxon>Clostridia</taxon>
        <taxon>Eubacteriales</taxon>
        <taxon>Candidatus Scatomorpha</taxon>
    </lineage>
</organism>
<dbReference type="Proteomes" id="UP000824262">
    <property type="component" value="Unassembled WGS sequence"/>
</dbReference>
<evidence type="ECO:0000313" key="2">
    <source>
        <dbReference type="Proteomes" id="UP000824262"/>
    </source>
</evidence>
<comment type="caution">
    <text evidence="1">The sequence shown here is derived from an EMBL/GenBank/DDBJ whole genome shotgun (WGS) entry which is preliminary data.</text>
</comment>
<sequence>MRKLKCLRCGEDMQFVRREDFQLGRTGWILGDWPNLLAGAMELDVYVCKNCGKVELFLPEGEIEGVDSGELPQKKCPKCGAVIDFDYPKCPVCKYDFWGNGD</sequence>